<dbReference type="KEGG" id="bcv:Bcav_2654"/>
<gene>
    <name evidence="1" type="ordered locus">Bcav_2654</name>
</gene>
<dbReference type="EMBL" id="CP001618">
    <property type="protein sequence ID" value="ACQ80899.1"/>
    <property type="molecule type" value="Genomic_DNA"/>
</dbReference>
<protein>
    <submittedName>
        <fullName evidence="1">Uncharacterized protein</fullName>
    </submittedName>
</protein>
<dbReference type="RefSeq" id="WP_015883139.1">
    <property type="nucleotide sequence ID" value="NC_012669.1"/>
</dbReference>
<evidence type="ECO:0000313" key="2">
    <source>
        <dbReference type="Proteomes" id="UP000007962"/>
    </source>
</evidence>
<organism evidence="1 2">
    <name type="scientific">Beutenbergia cavernae (strain ATCC BAA-8 / DSM 12333 / CCUG 43141 / JCM 11478 / NBRC 16432 / NCIMB 13614 / HKI 0122)</name>
    <dbReference type="NCBI Taxonomy" id="471853"/>
    <lineage>
        <taxon>Bacteria</taxon>
        <taxon>Bacillati</taxon>
        <taxon>Actinomycetota</taxon>
        <taxon>Actinomycetes</taxon>
        <taxon>Micrococcales</taxon>
        <taxon>Beutenbergiaceae</taxon>
        <taxon>Beutenbergia</taxon>
    </lineage>
</organism>
<dbReference type="HOGENOM" id="CLU_2950982_0_0_11"/>
<accession>C5BXL6</accession>
<dbReference type="Proteomes" id="UP000007962">
    <property type="component" value="Chromosome"/>
</dbReference>
<reference evidence="1 2" key="1">
    <citation type="journal article" date="2009" name="Stand. Genomic Sci.">
        <title>Complete genome sequence of Beutenbergia cavernae type strain (HKI 0122).</title>
        <authorList>
            <person name="Land M."/>
            <person name="Pukall R."/>
            <person name="Abt B."/>
            <person name="Goker M."/>
            <person name="Rohde M."/>
            <person name="Glavina Del Rio T."/>
            <person name="Tice H."/>
            <person name="Copeland A."/>
            <person name="Cheng J.F."/>
            <person name="Lucas S."/>
            <person name="Chen F."/>
            <person name="Nolan M."/>
            <person name="Bruce D."/>
            <person name="Goodwin L."/>
            <person name="Pitluck S."/>
            <person name="Ivanova N."/>
            <person name="Mavromatis K."/>
            <person name="Ovchinnikova G."/>
            <person name="Pati A."/>
            <person name="Chen A."/>
            <person name="Palaniappan K."/>
            <person name="Hauser L."/>
            <person name="Chang Y.J."/>
            <person name="Jefferies C.C."/>
            <person name="Saunders E."/>
            <person name="Brettin T."/>
            <person name="Detter J.C."/>
            <person name="Han C."/>
            <person name="Chain P."/>
            <person name="Bristow J."/>
            <person name="Eisen J.A."/>
            <person name="Markowitz V."/>
            <person name="Hugenholtz P."/>
            <person name="Kyrpides N.C."/>
            <person name="Klenk H.P."/>
            <person name="Lapidus A."/>
        </authorList>
    </citation>
    <scope>NUCLEOTIDE SEQUENCE [LARGE SCALE GENOMIC DNA]</scope>
    <source>
        <strain evidence="2">ATCC BAA-8 / DSM 12333 / NBRC 16432</strain>
    </source>
</reference>
<proteinExistence type="predicted"/>
<evidence type="ECO:0000313" key="1">
    <source>
        <dbReference type="EMBL" id="ACQ80899.1"/>
    </source>
</evidence>
<sequence>MHPQTVYEISREVRRELLLEATERRSIVSRVRRAAAARRSAHVATRTCSAEDFDLVAER</sequence>
<dbReference type="AlphaFoldDB" id="C5BXL6"/>
<dbReference type="STRING" id="471853.Bcav_2654"/>
<keyword evidence="2" id="KW-1185">Reference proteome</keyword>
<name>C5BXL6_BEUC1</name>